<comment type="caution">
    <text evidence="5">The sequence shown here is derived from an EMBL/GenBank/DDBJ whole genome shotgun (WGS) entry which is preliminary data.</text>
</comment>
<dbReference type="GO" id="GO:0005975">
    <property type="term" value="P:carbohydrate metabolic process"/>
    <property type="evidence" value="ECO:0007669"/>
    <property type="project" value="InterPro"/>
</dbReference>
<protein>
    <submittedName>
        <fullName evidence="5">Beta-N-acetylhexosaminidase</fullName>
        <ecNumber evidence="5">3.2.1.52</ecNumber>
    </submittedName>
</protein>
<dbReference type="GO" id="GO:0004563">
    <property type="term" value="F:beta-N-acetylhexosaminidase activity"/>
    <property type="evidence" value="ECO:0007669"/>
    <property type="project" value="UniProtKB-EC"/>
</dbReference>
<dbReference type="PANTHER" id="PTHR30480">
    <property type="entry name" value="BETA-HEXOSAMINIDASE-RELATED"/>
    <property type="match status" value="1"/>
</dbReference>
<dbReference type="AlphaFoldDB" id="A0A5D4SVX5"/>
<dbReference type="NCBIfam" id="NF003740">
    <property type="entry name" value="PRK05337.1"/>
    <property type="match status" value="1"/>
</dbReference>
<evidence type="ECO:0000313" key="6">
    <source>
        <dbReference type="Proteomes" id="UP000322524"/>
    </source>
</evidence>
<evidence type="ECO:0000256" key="2">
    <source>
        <dbReference type="ARBA" id="ARBA00022801"/>
    </source>
</evidence>
<dbReference type="InterPro" id="IPR017853">
    <property type="entry name" value="GH"/>
</dbReference>
<evidence type="ECO:0000259" key="4">
    <source>
        <dbReference type="Pfam" id="PF00933"/>
    </source>
</evidence>
<feature type="domain" description="Glycoside hydrolase family 3 N-terminal" evidence="4">
    <location>
        <begin position="16"/>
        <end position="340"/>
    </location>
</feature>
<comment type="similarity">
    <text evidence="1">Belongs to the glycosyl hydrolase 3 family.</text>
</comment>
<dbReference type="InterPro" id="IPR050226">
    <property type="entry name" value="NagZ_Beta-hexosaminidase"/>
</dbReference>
<dbReference type="SUPFAM" id="SSF51445">
    <property type="entry name" value="(Trans)glycosidases"/>
    <property type="match status" value="1"/>
</dbReference>
<reference evidence="5 6" key="1">
    <citation type="submission" date="2019-08" db="EMBL/GenBank/DDBJ databases">
        <title>Bacillus genomes from the desert of Cuatro Cienegas, Coahuila.</title>
        <authorList>
            <person name="Olmedo-Alvarez G."/>
        </authorList>
    </citation>
    <scope>NUCLEOTIDE SEQUENCE [LARGE SCALE GENOMIC DNA]</scope>
    <source>
        <strain evidence="5 6">CH28_1T</strain>
    </source>
</reference>
<gene>
    <name evidence="5" type="primary">nagZ</name>
    <name evidence="5" type="ORF">FZC76_13170</name>
</gene>
<dbReference type="PRINTS" id="PR00133">
    <property type="entry name" value="GLHYDRLASE3"/>
</dbReference>
<dbReference type="EC" id="3.2.1.52" evidence="5"/>
<dbReference type="EMBL" id="VTEV01000005">
    <property type="protein sequence ID" value="TYS67530.1"/>
    <property type="molecule type" value="Genomic_DNA"/>
</dbReference>
<dbReference type="GO" id="GO:0009254">
    <property type="term" value="P:peptidoglycan turnover"/>
    <property type="evidence" value="ECO:0007669"/>
    <property type="project" value="TreeGrafter"/>
</dbReference>
<dbReference type="Gene3D" id="3.20.20.300">
    <property type="entry name" value="Glycoside hydrolase, family 3, N-terminal domain"/>
    <property type="match status" value="1"/>
</dbReference>
<dbReference type="InterPro" id="IPR036962">
    <property type="entry name" value="Glyco_hydro_3_N_sf"/>
</dbReference>
<evidence type="ECO:0000313" key="5">
    <source>
        <dbReference type="EMBL" id="TYS67530.1"/>
    </source>
</evidence>
<sequence length="542" mass="59438">MTDRGGLGMKKIHEMTLQEKVGQLFVAGFQGTSPSEEIVELIKDYHISGVIYFARNVAEPEQVHALSKGLQKVAKDAGAVPLFISIDQEGGMVARITEGVTLSPGNMALGAGRDEEVVHQLGKVVGAELRMLGINMNYAPCIDVNNNPLNPVIGVRSYGESAEFVAKMGVQAVKGLQDANVSAVVKHFPGHGDTSVDSHLDLPVVNHDIKRLKELELVPFYKAFKHGVDAVMVAHVAFPSIDPEKVPSTLSRPVVTDLLRKEMGFNGVIMTDCMEMNAIIDYYGMEEAAILAVEAGIDQVLISHTFERQTRAIEAVIKAVETGRISLQHIEEAVERILKLKEIRKLKEDIPEWTKISSEIGSSKHIEIAQKASEASITLVRESDGLLPLRSEEKILLISVDPYVTSGADETLYSNVTIGSYLEEKLPNLTEFIISVSPEEEEVDRLVIAASDVDKIFVATYQAIQHDSQAKLVQRLVNEFVDKVGVIALRSPYDVEKFTEVSTYILTYESRKLALQSVGKFLLGEIEAKGKLPITLGKAQVN</sequence>
<dbReference type="Proteomes" id="UP000322524">
    <property type="component" value="Unassembled WGS sequence"/>
</dbReference>
<name>A0A5D4SVX5_9BACI</name>
<organism evidence="5 6">
    <name type="scientific">Sutcliffiella horikoshii</name>
    <dbReference type="NCBI Taxonomy" id="79883"/>
    <lineage>
        <taxon>Bacteria</taxon>
        <taxon>Bacillati</taxon>
        <taxon>Bacillota</taxon>
        <taxon>Bacilli</taxon>
        <taxon>Bacillales</taxon>
        <taxon>Bacillaceae</taxon>
        <taxon>Sutcliffiella</taxon>
    </lineage>
</organism>
<dbReference type="InterPro" id="IPR001764">
    <property type="entry name" value="Glyco_hydro_3_N"/>
</dbReference>
<dbReference type="OrthoDB" id="9805821at2"/>
<proteinExistence type="inferred from homology"/>
<keyword evidence="2 5" id="KW-0378">Hydrolase</keyword>
<dbReference type="Gene3D" id="3.40.50.1700">
    <property type="entry name" value="Glycoside hydrolase family 3 C-terminal domain"/>
    <property type="match status" value="1"/>
</dbReference>
<evidence type="ECO:0000256" key="3">
    <source>
        <dbReference type="ARBA" id="ARBA00023295"/>
    </source>
</evidence>
<dbReference type="PANTHER" id="PTHR30480:SF16">
    <property type="entry name" value="GLYCOSIDE HYDROLASE FAMILY 3 DOMAIN PROTEIN"/>
    <property type="match status" value="1"/>
</dbReference>
<accession>A0A5D4SVX5</accession>
<dbReference type="SUPFAM" id="SSF52279">
    <property type="entry name" value="Beta-D-glucan exohydrolase, C-terminal domain"/>
    <property type="match status" value="1"/>
</dbReference>
<keyword evidence="3 5" id="KW-0326">Glycosidase</keyword>
<dbReference type="InterPro" id="IPR036881">
    <property type="entry name" value="Glyco_hydro_3_C_sf"/>
</dbReference>
<evidence type="ECO:0000256" key="1">
    <source>
        <dbReference type="ARBA" id="ARBA00005336"/>
    </source>
</evidence>
<dbReference type="Pfam" id="PF00933">
    <property type="entry name" value="Glyco_hydro_3"/>
    <property type="match status" value="1"/>
</dbReference>